<comment type="subcellular location">
    <subcellularLocation>
        <location evidence="1">Membrane</location>
        <topology evidence="1">Multi-pass membrane protein</topology>
    </subcellularLocation>
</comment>
<keyword evidence="4 6" id="KW-0472">Membrane</keyword>
<feature type="transmembrane region" description="Helical" evidence="6">
    <location>
        <begin position="55"/>
        <end position="75"/>
    </location>
</feature>
<accession>N1Q0G2</accession>
<evidence type="ECO:0000256" key="1">
    <source>
        <dbReference type="ARBA" id="ARBA00004141"/>
    </source>
</evidence>
<proteinExistence type="inferred from homology"/>
<reference evidence="7 8" key="2">
    <citation type="journal article" date="2012" name="PLoS Pathog.">
        <title>Diverse lifestyles and strategies of plant pathogenesis encoded in the genomes of eighteen Dothideomycetes fungi.</title>
        <authorList>
            <person name="Ohm R.A."/>
            <person name="Feau N."/>
            <person name="Henrissat B."/>
            <person name="Schoch C.L."/>
            <person name="Horwitz B.A."/>
            <person name="Barry K.W."/>
            <person name="Condon B.J."/>
            <person name="Copeland A.C."/>
            <person name="Dhillon B."/>
            <person name="Glaser F."/>
            <person name="Hesse C.N."/>
            <person name="Kosti I."/>
            <person name="LaButti K."/>
            <person name="Lindquist E.A."/>
            <person name="Lucas S."/>
            <person name="Salamov A.A."/>
            <person name="Bradshaw R.E."/>
            <person name="Ciuffetti L."/>
            <person name="Hamelin R.C."/>
            <person name="Kema G.H.J."/>
            <person name="Lawrence C."/>
            <person name="Scott J.A."/>
            <person name="Spatafora J.W."/>
            <person name="Turgeon B.G."/>
            <person name="de Wit P.J.G.M."/>
            <person name="Zhong S."/>
            <person name="Goodwin S.B."/>
            <person name="Grigoriev I.V."/>
        </authorList>
    </citation>
    <scope>NUCLEOTIDE SEQUENCE [LARGE SCALE GENOMIC DNA]</scope>
    <source>
        <strain evidence="8">NZE10 / CBS 128990</strain>
    </source>
</reference>
<evidence type="ECO:0000256" key="6">
    <source>
        <dbReference type="SAM" id="Phobius"/>
    </source>
</evidence>
<dbReference type="PANTHER" id="PTHR35042">
    <property type="entry name" value="ANTHRONE OXYGENASE ENCC"/>
    <property type="match status" value="1"/>
</dbReference>
<keyword evidence="3 6" id="KW-1133">Transmembrane helix</keyword>
<evidence type="ECO:0000313" key="8">
    <source>
        <dbReference type="Proteomes" id="UP000016933"/>
    </source>
</evidence>
<gene>
    <name evidence="7" type="ORF">DOTSEDRAFT_40040</name>
</gene>
<protein>
    <submittedName>
        <fullName evidence="7">Uncharacterized protein</fullName>
    </submittedName>
</protein>
<reference evidence="8" key="1">
    <citation type="journal article" date="2012" name="PLoS Genet.">
        <title>The genomes of the fungal plant pathogens Cladosporium fulvum and Dothistroma septosporum reveal adaptation to different hosts and lifestyles but also signatures of common ancestry.</title>
        <authorList>
            <person name="de Wit P.J.G.M."/>
            <person name="van der Burgt A."/>
            <person name="Oekmen B."/>
            <person name="Stergiopoulos I."/>
            <person name="Abd-Elsalam K.A."/>
            <person name="Aerts A.L."/>
            <person name="Bahkali A.H."/>
            <person name="Beenen H.G."/>
            <person name="Chettri P."/>
            <person name="Cox M.P."/>
            <person name="Datema E."/>
            <person name="de Vries R.P."/>
            <person name="Dhillon B."/>
            <person name="Ganley A.R."/>
            <person name="Griffiths S.A."/>
            <person name="Guo Y."/>
            <person name="Hamelin R.C."/>
            <person name="Henrissat B."/>
            <person name="Kabir M.S."/>
            <person name="Jashni M.K."/>
            <person name="Kema G."/>
            <person name="Klaubauf S."/>
            <person name="Lapidus A."/>
            <person name="Levasseur A."/>
            <person name="Lindquist E."/>
            <person name="Mehrabi R."/>
            <person name="Ohm R.A."/>
            <person name="Owen T.J."/>
            <person name="Salamov A."/>
            <person name="Schwelm A."/>
            <person name="Schijlen E."/>
            <person name="Sun H."/>
            <person name="van den Burg H.A."/>
            <person name="van Ham R.C.H.J."/>
            <person name="Zhang S."/>
            <person name="Goodwin S.B."/>
            <person name="Grigoriev I.V."/>
            <person name="Collemare J."/>
            <person name="Bradshaw R.E."/>
        </authorList>
    </citation>
    <scope>NUCLEOTIDE SEQUENCE [LARGE SCALE GENOMIC DNA]</scope>
    <source>
        <strain evidence="8">NZE10 / CBS 128990</strain>
    </source>
</reference>
<keyword evidence="2 6" id="KW-0812">Transmembrane</keyword>
<organism evidence="7 8">
    <name type="scientific">Dothistroma septosporum (strain NZE10 / CBS 128990)</name>
    <name type="common">Red band needle blight fungus</name>
    <name type="synonym">Mycosphaerella pini</name>
    <dbReference type="NCBI Taxonomy" id="675120"/>
    <lineage>
        <taxon>Eukaryota</taxon>
        <taxon>Fungi</taxon>
        <taxon>Dikarya</taxon>
        <taxon>Ascomycota</taxon>
        <taxon>Pezizomycotina</taxon>
        <taxon>Dothideomycetes</taxon>
        <taxon>Dothideomycetidae</taxon>
        <taxon>Mycosphaerellales</taxon>
        <taxon>Mycosphaerellaceae</taxon>
        <taxon>Dothistroma</taxon>
    </lineage>
</organism>
<dbReference type="OrthoDB" id="5954308at2759"/>
<dbReference type="GO" id="GO:0016020">
    <property type="term" value="C:membrane"/>
    <property type="evidence" value="ECO:0007669"/>
    <property type="project" value="UniProtKB-SubCell"/>
</dbReference>
<dbReference type="InterPro" id="IPR013901">
    <property type="entry name" value="Anthrone_oxy"/>
</dbReference>
<evidence type="ECO:0000313" key="7">
    <source>
        <dbReference type="EMBL" id="EME48753.1"/>
    </source>
</evidence>
<dbReference type="HOGENOM" id="CLU_1660707_0_0_1"/>
<comment type="similarity">
    <text evidence="5">Belongs to the anthrone oxygenase family.</text>
</comment>
<dbReference type="AlphaFoldDB" id="N1Q0G2"/>
<dbReference type="PANTHER" id="PTHR35042:SF1">
    <property type="entry name" value="DUF1772-DOMAIN-CONTAINING PROTEIN"/>
    <property type="match status" value="1"/>
</dbReference>
<dbReference type="Proteomes" id="UP000016933">
    <property type="component" value="Unassembled WGS sequence"/>
</dbReference>
<sequence>MEVSIRGRQDRRTSHQHLLSRRVRLHLLPRYVRHRGHVERILTSSTDNAWTKTSILYATASGLLLSIIPYTFFLGEPINKKLEEKERSLASVALTDDKAEVGIAKEDSVHALVDKWATVNFGRFGIATIAAFASTWAAIDRAEVVPAAFGLASGADRVR</sequence>
<dbReference type="STRING" id="675120.N1Q0G2"/>
<evidence type="ECO:0000256" key="2">
    <source>
        <dbReference type="ARBA" id="ARBA00022692"/>
    </source>
</evidence>
<evidence type="ECO:0000256" key="4">
    <source>
        <dbReference type="ARBA" id="ARBA00023136"/>
    </source>
</evidence>
<name>N1Q0G2_DOTSN</name>
<evidence type="ECO:0000256" key="3">
    <source>
        <dbReference type="ARBA" id="ARBA00022989"/>
    </source>
</evidence>
<keyword evidence="8" id="KW-1185">Reference proteome</keyword>
<dbReference type="eggNOG" id="ENOG502SF5R">
    <property type="taxonomic scope" value="Eukaryota"/>
</dbReference>
<evidence type="ECO:0000256" key="5">
    <source>
        <dbReference type="ARBA" id="ARBA00034313"/>
    </source>
</evidence>
<dbReference type="Pfam" id="PF08592">
    <property type="entry name" value="Anthrone_oxy"/>
    <property type="match status" value="1"/>
</dbReference>
<dbReference type="EMBL" id="KB446535">
    <property type="protein sequence ID" value="EME48753.1"/>
    <property type="molecule type" value="Genomic_DNA"/>
</dbReference>